<dbReference type="GeneID" id="6752533"/>
<dbReference type="FunFam" id="3.40.50.300:FF:000637">
    <property type="entry name" value="ATP-dependent RNA helicase DHX37/DHR1"/>
    <property type="match status" value="1"/>
</dbReference>
<sequence length="881" mass="99356">RLQLPILSQEDSIMAAIKENPVTIICGETGCGKTTQVPQFLYEYGFTSMMIGVTEPRRVAAISVSKRVAEEMSMATSQVSYQIRYQGNATDDTRIKFMTDGILLKEVEKDFLLKKYAVIVLDEAHERSVFTDILIGLLSRIVPLRNKKGIPLKLIIMSATLRVADFSENKRLFPIPPPVVKVETRQYPVSVHFSKKTPENYVAEAYRKVCKIHRQLKDGGILVFLTGQAEISALCRKLRRTFPECSKINETDTTGSILVLTCAIPVVICLLKNTSPPKLEDRDCEIDCVDDLYDNGLASDDDESQSDDDVPQANDSNLPLYVLPLFSLLSGKRQSLVFQPPPEGTRLCVVATNIAETSITIPNIKYVVDSGKVKRRYFDKVTGISSFVVTWTSKASANQRAGRAGRTEPGHCYRLYSSAIFNNEFDDFSPPEMIRRPVDDLVLQMKAIGIQKVINFPFPTCPEREALQAAEQLLFNLGSLEDKSNNTKKSYSITSLGKVMSQFPVAPRYAKMLVISEQYGCLPYVITLVAALTVKDIFFDIDEISQDSSKQVSNTKLRIKQTRKVWASEGAKCLLGDYMVYLRSVGASEYAKNSIDFCAKTGLRYKAMTEIRKLRVQLTNTVNGINSSSNECVDPKMPPPTQIQCNLIRQIILAGMCNYVARKVPAEGIKDPKMKDAYQSCLTNDWVYIHPTSSLSNQLPEFVVYQEILETKRLYMKNVCAAQPDWFPKLLPSLCTFSKPLDDPPVRYDTDSGRIKCHMSCTFGPQAWPIPPAEVDYPESIEKYKWFAVFLLDGKIFPKLSAYSSKLLSSPKTMVKSWAKLQPRTESLLQALIHENIATRDSLAEKWKIKPDYLFDVYSRWLPQSYHEEVISMWPPVKTDE</sequence>
<dbReference type="Pfam" id="PF04408">
    <property type="entry name" value="WHD_HA2"/>
    <property type="match status" value="1"/>
</dbReference>
<dbReference type="InParanoid" id="B3RU71"/>
<dbReference type="Gene3D" id="3.40.50.300">
    <property type="entry name" value="P-loop containing nucleotide triphosphate hydrolases"/>
    <property type="match status" value="2"/>
</dbReference>
<evidence type="ECO:0000259" key="9">
    <source>
        <dbReference type="PROSITE" id="PS51194"/>
    </source>
</evidence>
<dbReference type="CTD" id="6752533"/>
<dbReference type="CDD" id="cd17982">
    <property type="entry name" value="DEXHc_DHX37"/>
    <property type="match status" value="1"/>
</dbReference>
<keyword evidence="3" id="KW-0547">Nucleotide-binding</keyword>
<dbReference type="PROSITE" id="PS00690">
    <property type="entry name" value="DEAH_ATP_HELICASE"/>
    <property type="match status" value="1"/>
</dbReference>
<dbReference type="SMART" id="SM00487">
    <property type="entry name" value="DEXDc"/>
    <property type="match status" value="1"/>
</dbReference>
<dbReference type="GO" id="GO:0003723">
    <property type="term" value="F:RNA binding"/>
    <property type="evidence" value="ECO:0000318"/>
    <property type="project" value="GO_Central"/>
</dbReference>
<dbReference type="CDD" id="cd18791">
    <property type="entry name" value="SF2_C_RHA"/>
    <property type="match status" value="1"/>
</dbReference>
<keyword evidence="5" id="KW-0347">Helicase</keyword>
<organism evidence="10 11">
    <name type="scientific">Trichoplax adhaerens</name>
    <name type="common">Trichoplax reptans</name>
    <dbReference type="NCBI Taxonomy" id="10228"/>
    <lineage>
        <taxon>Eukaryota</taxon>
        <taxon>Metazoa</taxon>
        <taxon>Placozoa</taxon>
        <taxon>Uniplacotomia</taxon>
        <taxon>Trichoplacea</taxon>
        <taxon>Trichoplacidae</taxon>
        <taxon>Trichoplax</taxon>
    </lineage>
</organism>
<dbReference type="InterPro" id="IPR011709">
    <property type="entry name" value="DEAD-box_helicase_OB_fold"/>
</dbReference>
<dbReference type="KEGG" id="tad:TRIADDRAFT_24488"/>
<dbReference type="EC" id="3.6.4.13" evidence="2"/>
<protein>
    <recommendedName>
        <fullName evidence="2">RNA helicase</fullName>
        <ecNumber evidence="2">3.6.4.13</ecNumber>
    </recommendedName>
</protein>
<comment type="catalytic activity">
    <reaction evidence="7">
        <text>ATP + H2O = ADP + phosphate + H(+)</text>
        <dbReference type="Rhea" id="RHEA:13065"/>
        <dbReference type="ChEBI" id="CHEBI:15377"/>
        <dbReference type="ChEBI" id="CHEBI:15378"/>
        <dbReference type="ChEBI" id="CHEBI:30616"/>
        <dbReference type="ChEBI" id="CHEBI:43474"/>
        <dbReference type="ChEBI" id="CHEBI:456216"/>
        <dbReference type="EC" id="3.6.4.13"/>
    </reaction>
</comment>
<dbReference type="Pfam" id="PF07717">
    <property type="entry name" value="OB_NTP_bind"/>
    <property type="match status" value="1"/>
</dbReference>
<dbReference type="Gene3D" id="1.20.120.1080">
    <property type="match status" value="1"/>
</dbReference>
<dbReference type="SMART" id="SM00847">
    <property type="entry name" value="HA2"/>
    <property type="match status" value="1"/>
</dbReference>
<dbReference type="GO" id="GO:0004386">
    <property type="term" value="F:helicase activity"/>
    <property type="evidence" value="ECO:0000318"/>
    <property type="project" value="GO_Central"/>
</dbReference>
<dbReference type="InterPro" id="IPR001650">
    <property type="entry name" value="Helicase_C-like"/>
</dbReference>
<name>B3RU71_TRIAD</name>
<gene>
    <name evidence="10" type="ORF">TRIADDRAFT_24488</name>
</gene>
<proteinExistence type="inferred from homology"/>
<evidence type="ECO:0000256" key="4">
    <source>
        <dbReference type="ARBA" id="ARBA00022801"/>
    </source>
</evidence>
<reference evidence="10 11" key="1">
    <citation type="journal article" date="2008" name="Nature">
        <title>The Trichoplax genome and the nature of placozoans.</title>
        <authorList>
            <person name="Srivastava M."/>
            <person name="Begovic E."/>
            <person name="Chapman J."/>
            <person name="Putnam N.H."/>
            <person name="Hellsten U."/>
            <person name="Kawashima T."/>
            <person name="Kuo A."/>
            <person name="Mitros T."/>
            <person name="Salamov A."/>
            <person name="Carpenter M.L."/>
            <person name="Signorovitch A.Y."/>
            <person name="Moreno M.A."/>
            <person name="Kamm K."/>
            <person name="Grimwood J."/>
            <person name="Schmutz J."/>
            <person name="Shapiro H."/>
            <person name="Grigoriev I.V."/>
            <person name="Buss L.W."/>
            <person name="Schierwater B."/>
            <person name="Dellaporta S.L."/>
            <person name="Rokhsar D.S."/>
        </authorList>
    </citation>
    <scope>NUCLEOTIDE SEQUENCE [LARGE SCALE GENOMIC DNA]</scope>
    <source>
        <strain evidence="10 11">Grell-BS-1999</strain>
    </source>
</reference>
<dbReference type="RefSeq" id="XP_002111320.1">
    <property type="nucleotide sequence ID" value="XM_002111284.1"/>
</dbReference>
<evidence type="ECO:0000313" key="10">
    <source>
        <dbReference type="EMBL" id="EDV25287.1"/>
    </source>
</evidence>
<dbReference type="Pfam" id="PF00271">
    <property type="entry name" value="Helicase_C"/>
    <property type="match status" value="1"/>
</dbReference>
<evidence type="ECO:0000256" key="2">
    <source>
        <dbReference type="ARBA" id="ARBA00012552"/>
    </source>
</evidence>
<dbReference type="InterPro" id="IPR011545">
    <property type="entry name" value="DEAD/DEAH_box_helicase_dom"/>
</dbReference>
<dbReference type="Proteomes" id="UP000009022">
    <property type="component" value="Unassembled WGS sequence"/>
</dbReference>
<feature type="domain" description="Helicase ATP-binding" evidence="8">
    <location>
        <begin position="14"/>
        <end position="179"/>
    </location>
</feature>
<dbReference type="InterPro" id="IPR056371">
    <property type="entry name" value="DHX37-like_C"/>
</dbReference>
<dbReference type="InterPro" id="IPR014001">
    <property type="entry name" value="Helicase_ATP-bd"/>
</dbReference>
<evidence type="ECO:0000256" key="1">
    <source>
        <dbReference type="ARBA" id="ARBA00008792"/>
    </source>
</evidence>
<dbReference type="GO" id="GO:0003724">
    <property type="term" value="F:RNA helicase activity"/>
    <property type="evidence" value="ECO:0007669"/>
    <property type="project" value="UniProtKB-EC"/>
</dbReference>
<evidence type="ECO:0000259" key="8">
    <source>
        <dbReference type="PROSITE" id="PS51192"/>
    </source>
</evidence>
<dbReference type="OrthoDB" id="10025033at2759"/>
<dbReference type="SMART" id="SM00490">
    <property type="entry name" value="HELICc"/>
    <property type="match status" value="1"/>
</dbReference>
<dbReference type="STRING" id="10228.B3RU71"/>
<dbReference type="HOGENOM" id="CLU_001832_0_0_1"/>
<evidence type="ECO:0000256" key="7">
    <source>
        <dbReference type="ARBA" id="ARBA00047984"/>
    </source>
</evidence>
<accession>B3RU71</accession>
<dbReference type="eggNOG" id="KOG0926">
    <property type="taxonomic scope" value="Eukaryota"/>
</dbReference>
<dbReference type="PROSITE" id="PS51194">
    <property type="entry name" value="HELICASE_CTER"/>
    <property type="match status" value="1"/>
</dbReference>
<dbReference type="EMBL" id="DS985244">
    <property type="protein sequence ID" value="EDV25287.1"/>
    <property type="molecule type" value="Genomic_DNA"/>
</dbReference>
<dbReference type="InterPro" id="IPR007502">
    <property type="entry name" value="Helicase-assoc_dom"/>
</dbReference>
<evidence type="ECO:0000256" key="5">
    <source>
        <dbReference type="ARBA" id="ARBA00022806"/>
    </source>
</evidence>
<evidence type="ECO:0000256" key="3">
    <source>
        <dbReference type="ARBA" id="ARBA00022741"/>
    </source>
</evidence>
<dbReference type="PANTHER" id="PTHR18934">
    <property type="entry name" value="ATP-DEPENDENT RNA HELICASE"/>
    <property type="match status" value="1"/>
</dbReference>
<dbReference type="InterPro" id="IPR027417">
    <property type="entry name" value="P-loop_NTPase"/>
</dbReference>
<dbReference type="Pfam" id="PF23362">
    <property type="entry name" value="DHX37_C"/>
    <property type="match status" value="1"/>
</dbReference>
<dbReference type="GO" id="GO:0000462">
    <property type="term" value="P:maturation of SSU-rRNA from tricistronic rRNA transcript (SSU-rRNA, 5.8S rRNA, LSU-rRNA)"/>
    <property type="evidence" value="ECO:0000318"/>
    <property type="project" value="GO_Central"/>
</dbReference>
<keyword evidence="6" id="KW-0067">ATP-binding</keyword>
<comment type="similarity">
    <text evidence="1">Belongs to the DEAD box helicase family. DEAH subfamily.</text>
</comment>
<dbReference type="PROSITE" id="PS51192">
    <property type="entry name" value="HELICASE_ATP_BIND_1"/>
    <property type="match status" value="1"/>
</dbReference>
<dbReference type="InterPro" id="IPR002464">
    <property type="entry name" value="DNA/RNA_helicase_DEAH_CS"/>
</dbReference>
<dbReference type="Pfam" id="PF21010">
    <property type="entry name" value="HA2_C"/>
    <property type="match status" value="1"/>
</dbReference>
<keyword evidence="4" id="KW-0378">Hydrolase</keyword>
<dbReference type="OMA" id="KYAYHCA"/>
<dbReference type="GO" id="GO:0016787">
    <property type="term" value="F:hydrolase activity"/>
    <property type="evidence" value="ECO:0007669"/>
    <property type="project" value="UniProtKB-KW"/>
</dbReference>
<dbReference type="AlphaFoldDB" id="B3RU71"/>
<dbReference type="GO" id="GO:0005730">
    <property type="term" value="C:nucleolus"/>
    <property type="evidence" value="ECO:0000318"/>
    <property type="project" value="GO_Central"/>
</dbReference>
<evidence type="ECO:0000256" key="6">
    <source>
        <dbReference type="ARBA" id="ARBA00022840"/>
    </source>
</evidence>
<dbReference type="FunCoup" id="B3RU71">
    <property type="interactions" value="2114"/>
</dbReference>
<dbReference type="Pfam" id="PF00270">
    <property type="entry name" value="DEAD"/>
    <property type="match status" value="1"/>
</dbReference>
<keyword evidence="11" id="KW-1185">Reference proteome</keyword>
<dbReference type="PANTHER" id="PTHR18934:SF99">
    <property type="entry name" value="ATP-DEPENDENT RNA HELICASE DHX37-RELATED"/>
    <property type="match status" value="1"/>
</dbReference>
<evidence type="ECO:0000313" key="11">
    <source>
        <dbReference type="Proteomes" id="UP000009022"/>
    </source>
</evidence>
<dbReference type="GO" id="GO:0005524">
    <property type="term" value="F:ATP binding"/>
    <property type="evidence" value="ECO:0007669"/>
    <property type="project" value="UniProtKB-KW"/>
</dbReference>
<dbReference type="SUPFAM" id="SSF52540">
    <property type="entry name" value="P-loop containing nucleoside triphosphate hydrolases"/>
    <property type="match status" value="1"/>
</dbReference>
<feature type="non-terminal residue" evidence="10">
    <location>
        <position position="1"/>
    </location>
</feature>
<feature type="domain" description="Helicase C-terminal" evidence="9">
    <location>
        <begin position="208"/>
        <end position="449"/>
    </location>
</feature>
<dbReference type="InterPro" id="IPR048333">
    <property type="entry name" value="HA2_WH"/>
</dbReference>
<dbReference type="PhylomeDB" id="B3RU71"/>